<dbReference type="Gene3D" id="6.10.140.2150">
    <property type="match status" value="1"/>
</dbReference>
<evidence type="ECO:0000313" key="6">
    <source>
        <dbReference type="EMBL" id="WAR16693.1"/>
    </source>
</evidence>
<comment type="similarity">
    <text evidence="4">Belongs to the group II decarboxylase family. Sphingosine-1-phosphate lyase subfamily.</text>
</comment>
<sequence>MVLKSEVSSFVKSTSLAQDVVAAKPRVVLPRTGFTADELRSQMEKLLKRESNTDKDGNVFAYTYTLKDEHYRLQQEAFDMFCEKTGYSGEHDDIVKEFFHAFMHENALNPMIFPALRLMETEVVSMTAAMLNGSSETVGFLTSGGTESNLMAVKTFRDMARAQRTNIRRPNIIAPITVHPTIDKAAHYFDMDVIHTPVGNDFKADVNAIEQAINSDTVMIVASAPQFCHSVIDPIEEIAALAARKGIPLHVDACFGGFMVEKLGYKIPKFDFRIPGVTSISADVHKYGYSVKGASVVMYRNASIRKFQIYAYSEWPGGLYGSPSMAGTRPGGNIAAAWAAMKALGEDGYMRKAKELMLVTDKMKEKGLCLMGEPCMTAFAIGSDEPNLNIQAVADAMETKGWKMERNQLPDSLHCSILPHHISKVDKFLDDLEDATDICRNNKALAKKGTAGVYGMMANIPDKGIVTDFLVEFFSEVYKCK</sequence>
<dbReference type="InterPro" id="IPR015424">
    <property type="entry name" value="PyrdxlP-dep_Trfase"/>
</dbReference>
<dbReference type="InterPro" id="IPR002129">
    <property type="entry name" value="PyrdxlP-dep_de-COase"/>
</dbReference>
<name>A0ABY7F3E2_MYAAR</name>
<dbReference type="SUPFAM" id="SSF53383">
    <property type="entry name" value="PLP-dependent transferases"/>
    <property type="match status" value="1"/>
</dbReference>
<gene>
    <name evidence="6" type="ORF">MAR_031287</name>
</gene>
<dbReference type="PANTHER" id="PTHR42735:SF9">
    <property type="entry name" value="SPHINGOSINE-1-PHOSPHATE LYASE"/>
    <property type="match status" value="1"/>
</dbReference>
<dbReference type="Pfam" id="PF00282">
    <property type="entry name" value="Pyridoxal_deC"/>
    <property type="match status" value="1"/>
</dbReference>
<evidence type="ECO:0000256" key="5">
    <source>
        <dbReference type="RuleBase" id="RU000382"/>
    </source>
</evidence>
<organism evidence="6 7">
    <name type="scientific">Mya arenaria</name>
    <name type="common">Soft-shell clam</name>
    <dbReference type="NCBI Taxonomy" id="6604"/>
    <lineage>
        <taxon>Eukaryota</taxon>
        <taxon>Metazoa</taxon>
        <taxon>Spiralia</taxon>
        <taxon>Lophotrochozoa</taxon>
        <taxon>Mollusca</taxon>
        <taxon>Bivalvia</taxon>
        <taxon>Autobranchia</taxon>
        <taxon>Heteroconchia</taxon>
        <taxon>Euheterodonta</taxon>
        <taxon>Imparidentia</taxon>
        <taxon>Neoheterodontei</taxon>
        <taxon>Myida</taxon>
        <taxon>Myoidea</taxon>
        <taxon>Myidae</taxon>
        <taxon>Mya</taxon>
    </lineage>
</organism>
<proteinExistence type="inferred from homology"/>
<keyword evidence="7" id="KW-1185">Reference proteome</keyword>
<evidence type="ECO:0000256" key="1">
    <source>
        <dbReference type="ARBA" id="ARBA00001933"/>
    </source>
</evidence>
<dbReference type="Gene3D" id="3.90.1150.10">
    <property type="entry name" value="Aspartate Aminotransferase, domain 1"/>
    <property type="match status" value="1"/>
</dbReference>
<dbReference type="InterPro" id="IPR015422">
    <property type="entry name" value="PyrdxlP-dep_Trfase_small"/>
</dbReference>
<reference evidence="6" key="1">
    <citation type="submission" date="2022-11" db="EMBL/GenBank/DDBJ databases">
        <title>Centuries of genome instability and evolution in soft-shell clam transmissible cancer (bioRxiv).</title>
        <authorList>
            <person name="Hart S.F.M."/>
            <person name="Yonemitsu M.A."/>
            <person name="Giersch R.M."/>
            <person name="Beal B.F."/>
            <person name="Arriagada G."/>
            <person name="Davis B.W."/>
            <person name="Ostrander E.A."/>
            <person name="Goff S.P."/>
            <person name="Metzger M.J."/>
        </authorList>
    </citation>
    <scope>NUCLEOTIDE SEQUENCE</scope>
    <source>
        <strain evidence="6">MELC-2E11</strain>
        <tissue evidence="6">Siphon/mantle</tissue>
    </source>
</reference>
<evidence type="ECO:0000313" key="7">
    <source>
        <dbReference type="Proteomes" id="UP001164746"/>
    </source>
</evidence>
<dbReference type="InterPro" id="IPR015421">
    <property type="entry name" value="PyrdxlP-dep_Trfase_major"/>
</dbReference>
<dbReference type="Gene3D" id="3.40.640.10">
    <property type="entry name" value="Type I PLP-dependent aspartate aminotransferase-like (Major domain)"/>
    <property type="match status" value="1"/>
</dbReference>
<protein>
    <submittedName>
        <fullName evidence="6">SGPL-like protein</fullName>
    </submittedName>
</protein>
<dbReference type="Proteomes" id="UP001164746">
    <property type="component" value="Chromosome 10"/>
</dbReference>
<comment type="cofactor">
    <cofactor evidence="1 5">
        <name>pyridoxal 5'-phosphate</name>
        <dbReference type="ChEBI" id="CHEBI:597326"/>
    </cofactor>
</comment>
<dbReference type="EMBL" id="CP111021">
    <property type="protein sequence ID" value="WAR16693.1"/>
    <property type="molecule type" value="Genomic_DNA"/>
</dbReference>
<dbReference type="PANTHER" id="PTHR42735">
    <property type="match status" value="1"/>
</dbReference>
<keyword evidence="3 5" id="KW-0456">Lyase</keyword>
<accession>A0ABY7F3E2</accession>
<evidence type="ECO:0000256" key="4">
    <source>
        <dbReference type="ARBA" id="ARBA00038302"/>
    </source>
</evidence>
<evidence type="ECO:0000256" key="3">
    <source>
        <dbReference type="ARBA" id="ARBA00023239"/>
    </source>
</evidence>
<evidence type="ECO:0000256" key="2">
    <source>
        <dbReference type="ARBA" id="ARBA00022898"/>
    </source>
</evidence>
<keyword evidence="2 5" id="KW-0663">Pyridoxal phosphate</keyword>
<dbReference type="InterPro" id="IPR050477">
    <property type="entry name" value="GrpII_AminoAcid_Decarb"/>
</dbReference>